<evidence type="ECO:0000256" key="7">
    <source>
        <dbReference type="ARBA" id="ARBA00022801"/>
    </source>
</evidence>
<reference evidence="14 15" key="1">
    <citation type="submission" date="2016-09" db="EMBL/GenBank/DDBJ databases">
        <title>The draft genome of Dichanthelium oligosanthes: A C3 panicoid grass species.</title>
        <authorList>
            <person name="Studer A.J."/>
            <person name="Schnable J.C."/>
            <person name="Brutnell T.P."/>
        </authorList>
    </citation>
    <scope>NUCLEOTIDE SEQUENCE [LARGE SCALE GENOMIC DNA]</scope>
    <source>
        <strain evidence="15">cv. Kellogg 1175</strain>
        <tissue evidence="14">Leaf</tissue>
    </source>
</reference>
<evidence type="ECO:0000256" key="9">
    <source>
        <dbReference type="ARBA" id="ARBA00023180"/>
    </source>
</evidence>
<feature type="domain" description="Calcineurin-like phosphoesterase" evidence="13">
    <location>
        <begin position="39"/>
        <end position="262"/>
    </location>
</feature>
<evidence type="ECO:0000256" key="5">
    <source>
        <dbReference type="ARBA" id="ARBA00022723"/>
    </source>
</evidence>
<evidence type="ECO:0000256" key="2">
    <source>
        <dbReference type="ARBA" id="ARBA00004613"/>
    </source>
</evidence>
<name>A0A1E5UQ79_9POAL</name>
<protein>
    <recommendedName>
        <fullName evidence="10">Purple acid phosphatase</fullName>
        <ecNumber evidence="10">3.1.3.2</ecNumber>
    </recommendedName>
</protein>
<evidence type="ECO:0000256" key="12">
    <source>
        <dbReference type="SAM" id="SignalP"/>
    </source>
</evidence>
<dbReference type="EMBL" id="LWDX02068163">
    <property type="protein sequence ID" value="OEL15052.1"/>
    <property type="molecule type" value="Genomic_DNA"/>
</dbReference>
<evidence type="ECO:0000256" key="6">
    <source>
        <dbReference type="ARBA" id="ARBA00022729"/>
    </source>
</evidence>
<feature type="binding site" evidence="11">
    <location>
        <position position="224"/>
    </location>
    <ligand>
        <name>Fe cation</name>
        <dbReference type="ChEBI" id="CHEBI:24875"/>
        <label>2</label>
    </ligand>
</feature>
<evidence type="ECO:0000256" key="3">
    <source>
        <dbReference type="ARBA" id="ARBA00008723"/>
    </source>
</evidence>
<accession>A0A1E5UQ79</accession>
<evidence type="ECO:0000256" key="10">
    <source>
        <dbReference type="PIRNR" id="PIRNR000898"/>
    </source>
</evidence>
<evidence type="ECO:0000256" key="11">
    <source>
        <dbReference type="PIRSR" id="PIRSR000898-1"/>
    </source>
</evidence>
<keyword evidence="6 12" id="KW-0732">Signal</keyword>
<dbReference type="Pfam" id="PF00149">
    <property type="entry name" value="Metallophos"/>
    <property type="match status" value="1"/>
</dbReference>
<feature type="binding site" evidence="11">
    <location>
        <position position="81"/>
    </location>
    <ligand>
        <name>Fe cation</name>
        <dbReference type="ChEBI" id="CHEBI:24875"/>
        <label>1</label>
    </ligand>
</feature>
<evidence type="ECO:0000313" key="15">
    <source>
        <dbReference type="Proteomes" id="UP000095767"/>
    </source>
</evidence>
<comment type="catalytic activity">
    <reaction evidence="1 10">
        <text>a phosphate monoester + H2O = an alcohol + phosphate</text>
        <dbReference type="Rhea" id="RHEA:15017"/>
        <dbReference type="ChEBI" id="CHEBI:15377"/>
        <dbReference type="ChEBI" id="CHEBI:30879"/>
        <dbReference type="ChEBI" id="CHEBI:43474"/>
        <dbReference type="ChEBI" id="CHEBI:67140"/>
        <dbReference type="EC" id="3.1.3.2"/>
    </reaction>
</comment>
<dbReference type="InterPro" id="IPR024927">
    <property type="entry name" value="Acid_PPase"/>
</dbReference>
<feature type="binding site" evidence="11">
    <location>
        <position position="78"/>
    </location>
    <ligand>
        <name>Fe cation</name>
        <dbReference type="ChEBI" id="CHEBI:24875"/>
        <label>1</label>
    </ligand>
</feature>
<feature type="binding site" evidence="11">
    <location>
        <position position="45"/>
    </location>
    <ligand>
        <name>Fe cation</name>
        <dbReference type="ChEBI" id="CHEBI:24875"/>
        <label>1</label>
    </ligand>
</feature>
<gene>
    <name evidence="14" type="ORF">BAE44_0023928</name>
</gene>
<feature type="binding site" evidence="11">
    <location>
        <position position="130"/>
    </location>
    <ligand>
        <name>Fe cation</name>
        <dbReference type="ChEBI" id="CHEBI:24875"/>
        <label>2</label>
    </ligand>
</feature>
<feature type="binding site" evidence="11">
    <location>
        <position position="78"/>
    </location>
    <ligand>
        <name>Fe cation</name>
        <dbReference type="ChEBI" id="CHEBI:24875"/>
        <label>2</label>
    </ligand>
</feature>
<dbReference type="GO" id="GO:0046872">
    <property type="term" value="F:metal ion binding"/>
    <property type="evidence" value="ECO:0007669"/>
    <property type="project" value="UniProtKB-KW"/>
</dbReference>
<feature type="binding site" evidence="11">
    <location>
        <position position="261"/>
    </location>
    <ligand>
        <name>Fe cation</name>
        <dbReference type="ChEBI" id="CHEBI:24875"/>
        <label>1</label>
    </ligand>
</feature>
<feature type="binding site" evidence="11">
    <location>
        <position position="259"/>
    </location>
    <ligand>
        <name>Fe cation</name>
        <dbReference type="ChEBI" id="CHEBI:24875"/>
        <label>2</label>
    </ligand>
</feature>
<dbReference type="SUPFAM" id="SSF56300">
    <property type="entry name" value="Metallo-dependent phosphatases"/>
    <property type="match status" value="1"/>
</dbReference>
<dbReference type="STRING" id="888268.A0A1E5UQ79"/>
<dbReference type="AlphaFoldDB" id="A0A1E5UQ79"/>
<comment type="cofactor">
    <cofactor evidence="11">
        <name>Fe cation</name>
        <dbReference type="ChEBI" id="CHEBI:24875"/>
    </cofactor>
    <text evidence="11">Binds 2 iron ions per subunit.</text>
</comment>
<dbReference type="OrthoDB" id="411211at2759"/>
<keyword evidence="10 11" id="KW-0408">Iron</keyword>
<dbReference type="InterPro" id="IPR004843">
    <property type="entry name" value="Calcineurin-like_PHP"/>
</dbReference>
<evidence type="ECO:0000256" key="1">
    <source>
        <dbReference type="ARBA" id="ARBA00000032"/>
    </source>
</evidence>
<dbReference type="Gene3D" id="3.60.21.10">
    <property type="match status" value="1"/>
</dbReference>
<keyword evidence="15" id="KW-1185">Reference proteome</keyword>
<feature type="chain" id="PRO_5009187262" description="Purple acid phosphatase" evidence="12">
    <location>
        <begin position="23"/>
        <end position="338"/>
    </location>
</feature>
<evidence type="ECO:0000256" key="8">
    <source>
        <dbReference type="ARBA" id="ARBA00022833"/>
    </source>
</evidence>
<dbReference type="CDD" id="cd07378">
    <property type="entry name" value="MPP_ACP5"/>
    <property type="match status" value="1"/>
</dbReference>
<dbReference type="GO" id="GO:0005576">
    <property type="term" value="C:extracellular region"/>
    <property type="evidence" value="ECO:0007669"/>
    <property type="project" value="UniProtKB-SubCell"/>
</dbReference>
<dbReference type="Proteomes" id="UP000095767">
    <property type="component" value="Unassembled WGS sequence"/>
</dbReference>
<dbReference type="InterPro" id="IPR029052">
    <property type="entry name" value="Metallo-depent_PP-like"/>
</dbReference>
<keyword evidence="9" id="KW-0325">Glycoprotein</keyword>
<comment type="subcellular location">
    <subcellularLocation>
        <location evidence="2">Secreted</location>
    </subcellularLocation>
</comment>
<sequence length="338" mass="37622">MAPNTLLVVLLVGAVAAPRAAAELPRLEHPPTKADGSLTVLAVGDWGRRGQFNQSLVAEQMGKIGEKMDVDFVVSVGDNFYKNGLTGVDDKAFEESFTNIYTSESLQKPCQQINPNVNKSDSLTLAVLGNHDYRGDALAQLSPVLRKLDNRWICMKSFVVNAEVAEFFFVDTTPFVLKYWNEPKDSTYDWRGVAPRETYIANLLKDLDAALKRSKATWKIVVGHHAIRSVSEHGDTQELVQQLLPVLKANRVDLYINGHDHCLEHISSRDSSLQYLTSGGGSKAWRGIFTPNTDRLEFFYDGQGFMSLQLTNTEARLAFYDVAGTVLHSWGLTKGAYY</sequence>
<evidence type="ECO:0000256" key="4">
    <source>
        <dbReference type="ARBA" id="ARBA00022525"/>
    </source>
</evidence>
<dbReference type="PIRSF" id="PIRSF000898">
    <property type="entry name" value="Acid_Ptase_5"/>
    <property type="match status" value="1"/>
</dbReference>
<evidence type="ECO:0000259" key="13">
    <source>
        <dbReference type="Pfam" id="PF00149"/>
    </source>
</evidence>
<keyword evidence="5 11" id="KW-0479">Metal-binding</keyword>
<keyword evidence="4" id="KW-0964">Secreted</keyword>
<dbReference type="InterPro" id="IPR051558">
    <property type="entry name" value="Metallophosphoesterase_PAP"/>
</dbReference>
<organism evidence="14 15">
    <name type="scientific">Dichanthelium oligosanthes</name>
    <dbReference type="NCBI Taxonomy" id="888268"/>
    <lineage>
        <taxon>Eukaryota</taxon>
        <taxon>Viridiplantae</taxon>
        <taxon>Streptophyta</taxon>
        <taxon>Embryophyta</taxon>
        <taxon>Tracheophyta</taxon>
        <taxon>Spermatophyta</taxon>
        <taxon>Magnoliopsida</taxon>
        <taxon>Liliopsida</taxon>
        <taxon>Poales</taxon>
        <taxon>Poaceae</taxon>
        <taxon>PACMAD clade</taxon>
        <taxon>Panicoideae</taxon>
        <taxon>Panicodae</taxon>
        <taxon>Paniceae</taxon>
        <taxon>Dichantheliinae</taxon>
        <taxon>Dichanthelium</taxon>
    </lineage>
</organism>
<proteinExistence type="inferred from homology"/>
<dbReference type="GO" id="GO:0003993">
    <property type="term" value="F:acid phosphatase activity"/>
    <property type="evidence" value="ECO:0007669"/>
    <property type="project" value="UniProtKB-UniRule"/>
</dbReference>
<dbReference type="FunFam" id="3.60.21.10:FF:000027">
    <property type="entry name" value="Purple acid phosphatase"/>
    <property type="match status" value="1"/>
</dbReference>
<keyword evidence="7 10" id="KW-0378">Hydrolase</keyword>
<feature type="signal peptide" evidence="12">
    <location>
        <begin position="1"/>
        <end position="22"/>
    </location>
</feature>
<keyword evidence="8" id="KW-0862">Zinc</keyword>
<comment type="caution">
    <text evidence="14">The sequence shown here is derived from an EMBL/GenBank/DDBJ whole genome shotgun (WGS) entry which is preliminary data.</text>
</comment>
<dbReference type="PANTHER" id="PTHR10161">
    <property type="entry name" value="TARTRATE-RESISTANT ACID PHOSPHATASE TYPE 5"/>
    <property type="match status" value="1"/>
</dbReference>
<comment type="similarity">
    <text evidence="3">Belongs to the metallophosphoesterase superfamily. Purple acid phosphatase family.</text>
</comment>
<dbReference type="PANTHER" id="PTHR10161:SF14">
    <property type="entry name" value="TARTRATE-RESISTANT ACID PHOSPHATASE TYPE 5"/>
    <property type="match status" value="1"/>
</dbReference>
<evidence type="ECO:0000313" key="14">
    <source>
        <dbReference type="EMBL" id="OEL15052.1"/>
    </source>
</evidence>
<dbReference type="EC" id="3.1.3.2" evidence="10"/>